<dbReference type="SUPFAM" id="SSF46689">
    <property type="entry name" value="Homeodomain-like"/>
    <property type="match status" value="1"/>
</dbReference>
<dbReference type="SUPFAM" id="SSF52540">
    <property type="entry name" value="P-loop containing nucleoside triphosphate hydrolases"/>
    <property type="match status" value="1"/>
</dbReference>
<organism evidence="6">
    <name type="scientific">Gracilinema caldarium</name>
    <dbReference type="NCBI Taxonomy" id="215591"/>
    <lineage>
        <taxon>Bacteria</taxon>
        <taxon>Pseudomonadati</taxon>
        <taxon>Spirochaetota</taxon>
        <taxon>Spirochaetia</taxon>
        <taxon>Spirochaetales</taxon>
        <taxon>Breznakiellaceae</taxon>
        <taxon>Gracilinema</taxon>
    </lineage>
</organism>
<dbReference type="AlphaFoldDB" id="A0A7C3EKW9"/>
<dbReference type="InterPro" id="IPR002078">
    <property type="entry name" value="Sigma_54_int"/>
</dbReference>
<dbReference type="FunFam" id="3.40.50.300:FF:000006">
    <property type="entry name" value="DNA-binding transcriptional regulator NtrC"/>
    <property type="match status" value="1"/>
</dbReference>
<dbReference type="InterPro" id="IPR003593">
    <property type="entry name" value="AAA+_ATPase"/>
</dbReference>
<evidence type="ECO:0000313" key="6">
    <source>
        <dbReference type="EMBL" id="HFH29529.1"/>
    </source>
</evidence>
<accession>A0A7C3EKW9</accession>
<keyword evidence="3" id="KW-0805">Transcription regulation</keyword>
<name>A0A7C3EKW9_9SPIR</name>
<dbReference type="InterPro" id="IPR058031">
    <property type="entry name" value="AAA_lid_NorR"/>
</dbReference>
<dbReference type="Gene3D" id="1.10.10.60">
    <property type="entry name" value="Homeodomain-like"/>
    <property type="match status" value="1"/>
</dbReference>
<dbReference type="Pfam" id="PF02954">
    <property type="entry name" value="HTH_8"/>
    <property type="match status" value="1"/>
</dbReference>
<protein>
    <submittedName>
        <fullName evidence="6">AAA family ATPase</fullName>
    </submittedName>
</protein>
<dbReference type="Pfam" id="PF25601">
    <property type="entry name" value="AAA_lid_14"/>
    <property type="match status" value="1"/>
</dbReference>
<evidence type="ECO:0000259" key="5">
    <source>
        <dbReference type="PROSITE" id="PS50045"/>
    </source>
</evidence>
<dbReference type="PANTHER" id="PTHR32071">
    <property type="entry name" value="TRANSCRIPTIONAL REGULATORY PROTEIN"/>
    <property type="match status" value="1"/>
</dbReference>
<reference evidence="6" key="1">
    <citation type="journal article" date="2020" name="mSystems">
        <title>Genome- and Community-Level Interaction Insights into Carbon Utilization and Element Cycling Functions of Hydrothermarchaeota in Hydrothermal Sediment.</title>
        <authorList>
            <person name="Zhou Z."/>
            <person name="Liu Y."/>
            <person name="Xu W."/>
            <person name="Pan J."/>
            <person name="Luo Z.H."/>
            <person name="Li M."/>
        </authorList>
    </citation>
    <scope>NUCLEOTIDE SEQUENCE [LARGE SCALE GENOMIC DNA]</scope>
    <source>
        <strain evidence="6">SpSt-503</strain>
    </source>
</reference>
<dbReference type="InterPro" id="IPR025944">
    <property type="entry name" value="Sigma_54_int_dom_CS"/>
</dbReference>
<dbReference type="PROSITE" id="PS00688">
    <property type="entry name" value="SIGMA54_INTERACT_3"/>
    <property type="match status" value="1"/>
</dbReference>
<dbReference type="CDD" id="cd00009">
    <property type="entry name" value="AAA"/>
    <property type="match status" value="1"/>
</dbReference>
<comment type="caution">
    <text evidence="6">The sequence shown here is derived from an EMBL/GenBank/DDBJ whole genome shotgun (WGS) entry which is preliminary data.</text>
</comment>
<evidence type="ECO:0000256" key="1">
    <source>
        <dbReference type="ARBA" id="ARBA00022741"/>
    </source>
</evidence>
<keyword evidence="4" id="KW-0804">Transcription</keyword>
<dbReference type="GO" id="GO:0005524">
    <property type="term" value="F:ATP binding"/>
    <property type="evidence" value="ECO:0007669"/>
    <property type="project" value="UniProtKB-KW"/>
</dbReference>
<evidence type="ECO:0000256" key="2">
    <source>
        <dbReference type="ARBA" id="ARBA00022840"/>
    </source>
</evidence>
<dbReference type="Gene3D" id="3.40.50.300">
    <property type="entry name" value="P-loop containing nucleotide triphosphate hydrolases"/>
    <property type="match status" value="1"/>
</dbReference>
<dbReference type="InterPro" id="IPR027417">
    <property type="entry name" value="P-loop_NTPase"/>
</dbReference>
<dbReference type="PANTHER" id="PTHR32071:SF81">
    <property type="entry name" value="PROPIONATE CATABOLISM OPERON REGULATORY PROTEIN"/>
    <property type="match status" value="1"/>
</dbReference>
<evidence type="ECO:0000256" key="4">
    <source>
        <dbReference type="ARBA" id="ARBA00023163"/>
    </source>
</evidence>
<keyword evidence="1" id="KW-0547">Nucleotide-binding</keyword>
<keyword evidence="2" id="KW-0067">ATP-binding</keyword>
<dbReference type="Pfam" id="PF00158">
    <property type="entry name" value="Sigma54_activat"/>
    <property type="match status" value="1"/>
</dbReference>
<dbReference type="PROSITE" id="PS50045">
    <property type="entry name" value="SIGMA54_INTERACT_4"/>
    <property type="match status" value="1"/>
</dbReference>
<dbReference type="InterPro" id="IPR009057">
    <property type="entry name" value="Homeodomain-like_sf"/>
</dbReference>
<evidence type="ECO:0000256" key="3">
    <source>
        <dbReference type="ARBA" id="ARBA00023015"/>
    </source>
</evidence>
<dbReference type="GO" id="GO:0043565">
    <property type="term" value="F:sequence-specific DNA binding"/>
    <property type="evidence" value="ECO:0007669"/>
    <property type="project" value="InterPro"/>
</dbReference>
<dbReference type="EMBL" id="DSVL01000261">
    <property type="protein sequence ID" value="HFH29529.1"/>
    <property type="molecule type" value="Genomic_DNA"/>
</dbReference>
<proteinExistence type="predicted"/>
<feature type="domain" description="Sigma-54 factor interaction" evidence="5">
    <location>
        <begin position="196"/>
        <end position="424"/>
    </location>
</feature>
<dbReference type="PROSITE" id="PS00675">
    <property type="entry name" value="SIGMA54_INTERACT_1"/>
    <property type="match status" value="1"/>
</dbReference>
<dbReference type="SMART" id="SM00382">
    <property type="entry name" value="AAA"/>
    <property type="match status" value="1"/>
</dbReference>
<dbReference type="GO" id="GO:0006355">
    <property type="term" value="P:regulation of DNA-templated transcription"/>
    <property type="evidence" value="ECO:0007669"/>
    <property type="project" value="InterPro"/>
</dbReference>
<dbReference type="InterPro" id="IPR025662">
    <property type="entry name" value="Sigma_54_int_dom_ATP-bd_1"/>
</dbReference>
<dbReference type="InterPro" id="IPR002197">
    <property type="entry name" value="HTH_Fis"/>
</dbReference>
<dbReference type="Gene3D" id="1.10.8.60">
    <property type="match status" value="1"/>
</dbReference>
<sequence>MGSHDTLFTDMEKTISLLISFVGYRDPYPEQGEYPGPLLSFLMQHPVDEVHLLCSNMEYLERAKDVEREAHEEGLTAKFYSYDFALQDVINYEEIWRRLSETLETIKTNCQERLPARFQTQWFFLLDSGTPQMKTSLLVAAATGLFPATLYQGIPPHYAGGTYKARKVDLASFPIPKKYPNQDTGTFQSNVIKVPSFSTTPSYMQAYERAIRAARYDTPVLLLGETGVGKTILAREIHAHSARKTHAFVEVNCSAIPAGMAESELFGHIQGAFTGAHKTRSGKFKAADRGTLFLDEIGDLPLDIQVKLLKALEENTIVPVGSDEPVTINVRIIAATNRDLSKMVHDGTFRQDLYERLKGVVIPIPPLRDRPGDIITLAHQFIDEWNSRYDEHRVLSEATLKCFTTYSWPGNIRELKNVIQSAACTSIQNTIEPDALPPEVRGITDKDSTPPAIHQPEEILPTEGINLGARLLQIEWSYVAQALRRTNGNREAAAKLLGMTGHAFRKALRERFAGFIEET</sequence>
<gene>
    <name evidence="6" type="ORF">ENS59_08460</name>
</gene>